<evidence type="ECO:0008006" key="4">
    <source>
        <dbReference type="Google" id="ProtNLM"/>
    </source>
</evidence>
<accession>A0A917IFY7</accession>
<organism evidence="2 3">
    <name type="scientific">Microbacterium album</name>
    <dbReference type="NCBI Taxonomy" id="2053191"/>
    <lineage>
        <taxon>Bacteria</taxon>
        <taxon>Bacillati</taxon>
        <taxon>Actinomycetota</taxon>
        <taxon>Actinomycetes</taxon>
        <taxon>Micrococcales</taxon>
        <taxon>Microbacteriaceae</taxon>
        <taxon>Microbacterium</taxon>
    </lineage>
</organism>
<dbReference type="SUPFAM" id="SSF52980">
    <property type="entry name" value="Restriction endonuclease-like"/>
    <property type="match status" value="1"/>
</dbReference>
<reference evidence="2" key="2">
    <citation type="submission" date="2020-09" db="EMBL/GenBank/DDBJ databases">
        <authorList>
            <person name="Sun Q."/>
            <person name="Zhou Y."/>
        </authorList>
    </citation>
    <scope>NUCLEOTIDE SEQUENCE</scope>
    <source>
        <strain evidence="2">CGMCC 1.15794</strain>
    </source>
</reference>
<evidence type="ECO:0000313" key="2">
    <source>
        <dbReference type="EMBL" id="GGH46562.1"/>
    </source>
</evidence>
<comment type="caution">
    <text evidence="2">The sequence shown here is derived from an EMBL/GenBank/DDBJ whole genome shotgun (WGS) entry which is preliminary data.</text>
</comment>
<evidence type="ECO:0000256" key="1">
    <source>
        <dbReference type="SAM" id="MobiDB-lite"/>
    </source>
</evidence>
<dbReference type="EMBL" id="BMJY01000010">
    <property type="protein sequence ID" value="GGH46562.1"/>
    <property type="molecule type" value="Genomic_DNA"/>
</dbReference>
<feature type="region of interest" description="Disordered" evidence="1">
    <location>
        <begin position="19"/>
        <end position="65"/>
    </location>
</feature>
<keyword evidence="3" id="KW-1185">Reference proteome</keyword>
<dbReference type="InterPro" id="IPR011335">
    <property type="entry name" value="Restrct_endonuc-II-like"/>
</dbReference>
<evidence type="ECO:0000313" key="3">
    <source>
        <dbReference type="Proteomes" id="UP000657592"/>
    </source>
</evidence>
<reference evidence="2" key="1">
    <citation type="journal article" date="2014" name="Int. J. Syst. Evol. Microbiol.">
        <title>Complete genome sequence of Corynebacterium casei LMG S-19264T (=DSM 44701T), isolated from a smear-ripened cheese.</title>
        <authorList>
            <consortium name="US DOE Joint Genome Institute (JGI-PGF)"/>
            <person name="Walter F."/>
            <person name="Albersmeier A."/>
            <person name="Kalinowski J."/>
            <person name="Ruckert C."/>
        </authorList>
    </citation>
    <scope>NUCLEOTIDE SEQUENCE</scope>
    <source>
        <strain evidence="2">CGMCC 1.15794</strain>
    </source>
</reference>
<proteinExistence type="predicted"/>
<sequence>MSHFLSLWGEDSDRKWDIRATGTGRSQGDGGGLFSEDGVRGGPRRRRGADPRGMRTPAPLPPDVPSAFAVADAQRWGLSARRLRASDLETPYRGVRLHGRVPSGSDGIAQEAWRYAPRLKEWQFYSHETALALHDVPTPPFPHRTRLHVSAHRPRREPRIQGVVGHRLQTRAPAWSVDERGLPLEDPVRAWRQAGTLWRLDDLIVAADALVTPQRRLASVTELQAEIEEMGDVRGGLLMRALREVRAGSESPGETRTRLLLVRAGLPEPELNIEIFDDRGLFIARLDMAYPRYRVAVELDGRQHAEDARQFARDADRWAAIRAADWDLVRILQHHTRGPRPEAPALVAAALRRAGWRG</sequence>
<dbReference type="Gene3D" id="3.40.960.10">
    <property type="entry name" value="VSR Endonuclease"/>
    <property type="match status" value="1"/>
</dbReference>
<dbReference type="Proteomes" id="UP000657592">
    <property type="component" value="Unassembled WGS sequence"/>
</dbReference>
<gene>
    <name evidence="2" type="ORF">GCM10010921_22720</name>
</gene>
<dbReference type="AlphaFoldDB" id="A0A917IFY7"/>
<name>A0A917IFY7_9MICO</name>
<protein>
    <recommendedName>
        <fullName evidence="4">DUF559 domain-containing protein</fullName>
    </recommendedName>
</protein>